<dbReference type="Proteomes" id="UP000033101">
    <property type="component" value="Chromosome"/>
</dbReference>
<sequence>MMFLNFFISLCRINPVSTNDIIKEKKRGLIIREIYQKGDFTKIFGKMVVEKLKSPHLNANFAKHISTYVPFPPAFEG</sequence>
<proteinExistence type="predicted"/>
<dbReference type="AlphaFoldDB" id="A0A0E3SAI9"/>
<reference evidence="1 2" key="1">
    <citation type="submission" date="2014-07" db="EMBL/GenBank/DDBJ databases">
        <title>Methanogenic archaea and the global carbon cycle.</title>
        <authorList>
            <person name="Henriksen J.R."/>
            <person name="Luke J."/>
            <person name="Reinhart S."/>
            <person name="Benedict M.N."/>
            <person name="Youngblut N.D."/>
            <person name="Metcalf M.E."/>
            <person name="Whitaker R.J."/>
            <person name="Metcalf W.W."/>
        </authorList>
    </citation>
    <scope>NUCLEOTIDE SEQUENCE [LARGE SCALE GENOMIC DNA]</scope>
    <source>
        <strain evidence="1 2">HB-1</strain>
    </source>
</reference>
<dbReference type="KEGG" id="mhor:MSHOH_2241"/>
<name>A0A0E3SAI9_9EURY</name>
<dbReference type="HOGENOM" id="CLU_2629738_0_0_2"/>
<accession>A0A0E3SAI9</accession>
<organism evidence="1 2">
    <name type="scientific">Methanosarcina horonobensis HB-1 = JCM 15518</name>
    <dbReference type="NCBI Taxonomy" id="1434110"/>
    <lineage>
        <taxon>Archaea</taxon>
        <taxon>Methanobacteriati</taxon>
        <taxon>Methanobacteriota</taxon>
        <taxon>Stenosarchaea group</taxon>
        <taxon>Methanomicrobia</taxon>
        <taxon>Methanosarcinales</taxon>
        <taxon>Methanosarcinaceae</taxon>
        <taxon>Methanosarcina</taxon>
    </lineage>
</organism>
<dbReference type="EMBL" id="CP009516">
    <property type="protein sequence ID" value="AKB78724.1"/>
    <property type="molecule type" value="Genomic_DNA"/>
</dbReference>
<evidence type="ECO:0000313" key="1">
    <source>
        <dbReference type="EMBL" id="AKB78724.1"/>
    </source>
</evidence>
<dbReference type="PATRIC" id="fig|1434110.4.peg.2858"/>
<evidence type="ECO:0000313" key="2">
    <source>
        <dbReference type="Proteomes" id="UP000033101"/>
    </source>
</evidence>
<protein>
    <submittedName>
        <fullName evidence="1">Uncharacterized protein</fullName>
    </submittedName>
</protein>
<keyword evidence="2" id="KW-1185">Reference proteome</keyword>
<gene>
    <name evidence="1" type="ORF">MSHOH_2241</name>
</gene>